<dbReference type="OrthoDB" id="4961018at2759"/>
<accession>A0A9N9D1M9</accession>
<evidence type="ECO:0000313" key="4">
    <source>
        <dbReference type="Proteomes" id="UP000789739"/>
    </source>
</evidence>
<dbReference type="Proteomes" id="UP000789739">
    <property type="component" value="Unassembled WGS sequence"/>
</dbReference>
<proteinExistence type="predicted"/>
<sequence length="335" mass="38077">MVRRRTNVRPLDDFIFLTNNIVSPQEAIGIFDNTTPEQFRQAAIDFAGNPPEQEVLQKSFDQDIKNLIDVYKTAEQAYKDIYTELLLVDSYKIGGKTIWASRWKDLWMAFTDLITQSKTEAASISVYAKRNVKVLFPYLASNDHTLEQKNSLINLTLKSIRERQTKTTKFATDFRLHEAKFVNFKADFTKWAEDKQQSISKRIANTKADIKELQADIANLTRKIVGLGIAISVVSTIGCSAALYDLKSQRNDLHVKNAQAISNELAAQLANFHKLGDCFTSFWQNITGQLEKCLDQESLLQDELNSPLGILPDDIEFTTRVWIVLANSLDLYIQA</sequence>
<comment type="caution">
    <text evidence="3">The sequence shown here is derived from an EMBL/GenBank/DDBJ whole genome shotgun (WGS) entry which is preliminary data.</text>
</comment>
<name>A0A9N9D1M9_9GLOM</name>
<keyword evidence="2" id="KW-1133">Transmembrane helix</keyword>
<keyword evidence="4" id="KW-1185">Reference proteome</keyword>
<protein>
    <submittedName>
        <fullName evidence="3">3104_t:CDS:1</fullName>
    </submittedName>
</protein>
<keyword evidence="1" id="KW-0175">Coiled coil</keyword>
<evidence type="ECO:0000256" key="2">
    <source>
        <dbReference type="SAM" id="Phobius"/>
    </source>
</evidence>
<keyword evidence="2" id="KW-0812">Transmembrane</keyword>
<gene>
    <name evidence="3" type="ORF">PBRASI_LOCUS8798</name>
</gene>
<keyword evidence="2" id="KW-0472">Membrane</keyword>
<organism evidence="3 4">
    <name type="scientific">Paraglomus brasilianum</name>
    <dbReference type="NCBI Taxonomy" id="144538"/>
    <lineage>
        <taxon>Eukaryota</taxon>
        <taxon>Fungi</taxon>
        <taxon>Fungi incertae sedis</taxon>
        <taxon>Mucoromycota</taxon>
        <taxon>Glomeromycotina</taxon>
        <taxon>Glomeromycetes</taxon>
        <taxon>Paraglomerales</taxon>
        <taxon>Paraglomeraceae</taxon>
        <taxon>Paraglomus</taxon>
    </lineage>
</organism>
<dbReference type="EMBL" id="CAJVPI010001670">
    <property type="protein sequence ID" value="CAG8622663.1"/>
    <property type="molecule type" value="Genomic_DNA"/>
</dbReference>
<reference evidence="3" key="1">
    <citation type="submission" date="2021-06" db="EMBL/GenBank/DDBJ databases">
        <authorList>
            <person name="Kallberg Y."/>
            <person name="Tangrot J."/>
            <person name="Rosling A."/>
        </authorList>
    </citation>
    <scope>NUCLEOTIDE SEQUENCE</scope>
    <source>
        <strain evidence="3">BR232B</strain>
    </source>
</reference>
<feature type="transmembrane region" description="Helical" evidence="2">
    <location>
        <begin position="224"/>
        <end position="244"/>
    </location>
</feature>
<evidence type="ECO:0000256" key="1">
    <source>
        <dbReference type="SAM" id="Coils"/>
    </source>
</evidence>
<feature type="coiled-coil region" evidence="1">
    <location>
        <begin position="196"/>
        <end position="230"/>
    </location>
</feature>
<evidence type="ECO:0000313" key="3">
    <source>
        <dbReference type="EMBL" id="CAG8622663.1"/>
    </source>
</evidence>
<dbReference type="AlphaFoldDB" id="A0A9N9D1M9"/>